<dbReference type="PROSITE" id="PS50174">
    <property type="entry name" value="G_PATCH"/>
    <property type="match status" value="1"/>
</dbReference>
<dbReference type="GO" id="GO:0003676">
    <property type="term" value="F:nucleic acid binding"/>
    <property type="evidence" value="ECO:0007669"/>
    <property type="project" value="InterPro"/>
</dbReference>
<feature type="compositionally biased region" description="Basic and acidic residues" evidence="2">
    <location>
        <begin position="164"/>
        <end position="183"/>
    </location>
</feature>
<dbReference type="OrthoDB" id="10019757at2759"/>
<feature type="compositionally biased region" description="Polar residues" evidence="2">
    <location>
        <begin position="290"/>
        <end position="302"/>
    </location>
</feature>
<organism evidence="4 5">
    <name type="scientific">Elysia chlorotica</name>
    <name type="common">Eastern emerald elysia</name>
    <name type="synonym">Sea slug</name>
    <dbReference type="NCBI Taxonomy" id="188477"/>
    <lineage>
        <taxon>Eukaryota</taxon>
        <taxon>Metazoa</taxon>
        <taxon>Spiralia</taxon>
        <taxon>Lophotrochozoa</taxon>
        <taxon>Mollusca</taxon>
        <taxon>Gastropoda</taxon>
        <taxon>Heterobranchia</taxon>
        <taxon>Euthyneura</taxon>
        <taxon>Panpulmonata</taxon>
        <taxon>Sacoglossa</taxon>
        <taxon>Placobranchoidea</taxon>
        <taxon>Plakobranchidae</taxon>
        <taxon>Elysia</taxon>
    </lineage>
</organism>
<evidence type="ECO:0000256" key="2">
    <source>
        <dbReference type="SAM" id="MobiDB-lite"/>
    </source>
</evidence>
<proteinExistence type="predicted"/>
<feature type="domain" description="G-patch" evidence="3">
    <location>
        <begin position="3"/>
        <end position="49"/>
    </location>
</feature>
<feature type="region of interest" description="Disordered" evidence="2">
    <location>
        <begin position="1"/>
        <end position="27"/>
    </location>
</feature>
<dbReference type="PANTHER" id="PTHR23149:SF9">
    <property type="entry name" value="G PATCH DOMAIN-CONTAINING PROTEIN 4"/>
    <property type="match status" value="1"/>
</dbReference>
<accession>A0A433TJ84</accession>
<dbReference type="GO" id="GO:0005730">
    <property type="term" value="C:nucleolus"/>
    <property type="evidence" value="ECO:0007669"/>
    <property type="project" value="TreeGrafter"/>
</dbReference>
<dbReference type="AlphaFoldDB" id="A0A433TJ84"/>
<evidence type="ECO:0000259" key="3">
    <source>
        <dbReference type="PROSITE" id="PS50174"/>
    </source>
</evidence>
<name>A0A433TJ84_ELYCH</name>
<evidence type="ECO:0000313" key="5">
    <source>
        <dbReference type="Proteomes" id="UP000271974"/>
    </source>
</evidence>
<reference evidence="4 5" key="1">
    <citation type="submission" date="2019-01" db="EMBL/GenBank/DDBJ databases">
        <title>A draft genome assembly of the solar-powered sea slug Elysia chlorotica.</title>
        <authorList>
            <person name="Cai H."/>
            <person name="Li Q."/>
            <person name="Fang X."/>
            <person name="Li J."/>
            <person name="Curtis N.E."/>
            <person name="Altenburger A."/>
            <person name="Shibata T."/>
            <person name="Feng M."/>
            <person name="Maeda T."/>
            <person name="Schwartz J.A."/>
            <person name="Shigenobu S."/>
            <person name="Lundholm N."/>
            <person name="Nishiyama T."/>
            <person name="Yang H."/>
            <person name="Hasebe M."/>
            <person name="Li S."/>
            <person name="Pierce S.K."/>
            <person name="Wang J."/>
        </authorList>
    </citation>
    <scope>NUCLEOTIDE SEQUENCE [LARGE SCALE GENOMIC DNA]</scope>
    <source>
        <strain evidence="4">EC2010</strain>
        <tissue evidence="4">Whole organism of an adult</tissue>
    </source>
</reference>
<evidence type="ECO:0000313" key="4">
    <source>
        <dbReference type="EMBL" id="RUS81628.1"/>
    </source>
</evidence>
<comment type="caution">
    <text evidence="4">The sequence shown here is derived from an EMBL/GenBank/DDBJ whole genome shotgun (WGS) entry which is preliminary data.</text>
</comment>
<feature type="compositionally biased region" description="Polar residues" evidence="2">
    <location>
        <begin position="191"/>
        <end position="200"/>
    </location>
</feature>
<gene>
    <name evidence="4" type="ORF">EGW08_010591</name>
</gene>
<feature type="region of interest" description="Disordered" evidence="2">
    <location>
        <begin position="110"/>
        <end position="138"/>
    </location>
</feature>
<evidence type="ECO:0000256" key="1">
    <source>
        <dbReference type="ARBA" id="ARBA00040365"/>
    </source>
</evidence>
<feature type="compositionally biased region" description="Basic residues" evidence="2">
    <location>
        <begin position="321"/>
        <end position="332"/>
    </location>
</feature>
<dbReference type="InterPro" id="IPR000467">
    <property type="entry name" value="G_patch_dom"/>
</dbReference>
<keyword evidence="5" id="KW-1185">Reference proteome</keyword>
<sequence>MSKSEFARRQLKKHGWKEGSGLGKDEHGRADAIKVSLKMDKAGVGHDPGKEFTDHWWLRVFNETAQKIGKKGKKNDVDMPKSEEEEKQSKMAERRKNFYKGFVQSTTLTNGVEEKTISSESSDEDEKESNNTVSVPTLEDIHKFCGGATGHKAASFGIRMEGKIKRASHHEKQFEEKAKRSALDDDIVNGSVENIDSLDSSTKKRKKKKKKEMEDKDPEALNTNKSDLSDGKKSRKRKPVDETVEEETLNVEAPPSKKSKKKKKDKKEKKTLESVIQDTNDHCEDPANGASVNNDQEDSATTTKEKNGDVENSNEIETKSCKKKKKKRKNQE</sequence>
<feature type="compositionally biased region" description="Basic residues" evidence="2">
    <location>
        <begin position="257"/>
        <end position="269"/>
    </location>
</feature>
<dbReference type="PANTHER" id="PTHR23149">
    <property type="entry name" value="G PATCH DOMAIN CONTAINING PROTEIN"/>
    <property type="match status" value="1"/>
</dbReference>
<dbReference type="Pfam" id="PF01585">
    <property type="entry name" value="G-patch"/>
    <property type="match status" value="1"/>
</dbReference>
<dbReference type="SMART" id="SM00443">
    <property type="entry name" value="G_patch"/>
    <property type="match status" value="1"/>
</dbReference>
<feature type="compositionally biased region" description="Basic and acidic residues" evidence="2">
    <location>
        <begin position="74"/>
        <end position="96"/>
    </location>
</feature>
<protein>
    <recommendedName>
        <fullName evidence="1">G patch domain-containing protein 4</fullName>
    </recommendedName>
</protein>
<feature type="region of interest" description="Disordered" evidence="2">
    <location>
        <begin position="164"/>
        <end position="332"/>
    </location>
</feature>
<dbReference type="InterPro" id="IPR050656">
    <property type="entry name" value="PINX1"/>
</dbReference>
<dbReference type="EMBL" id="RQTK01000326">
    <property type="protein sequence ID" value="RUS81628.1"/>
    <property type="molecule type" value="Genomic_DNA"/>
</dbReference>
<dbReference type="Proteomes" id="UP000271974">
    <property type="component" value="Unassembled WGS sequence"/>
</dbReference>
<dbReference type="STRING" id="188477.A0A433TJ84"/>
<feature type="region of interest" description="Disordered" evidence="2">
    <location>
        <begin position="68"/>
        <end position="96"/>
    </location>
</feature>